<dbReference type="Pfam" id="PF15612">
    <property type="entry name" value="WHIM1"/>
    <property type="match status" value="1"/>
</dbReference>
<reference evidence="2 3" key="1">
    <citation type="submission" date="2017-11" db="EMBL/GenBank/DDBJ databases">
        <title>Taxonomic description and genome sequences of Spirosoma HA7 sp. nov., isolated from pollen microhabitat of Corylus avellana.</title>
        <authorList>
            <person name="Ambika Manirajan B."/>
            <person name="Suarez C."/>
            <person name="Ratering S."/>
            <person name="Geissler-Plaum R."/>
            <person name="Cardinale M."/>
            <person name="Sylvia S."/>
        </authorList>
    </citation>
    <scope>NUCLEOTIDE SEQUENCE [LARGE SCALE GENOMIC DNA]</scope>
    <source>
        <strain evidence="2 3">HA7</strain>
    </source>
</reference>
<proteinExistence type="predicted"/>
<protein>
    <recommendedName>
        <fullName evidence="1">WHIM1 domain-containing protein</fullName>
    </recommendedName>
</protein>
<dbReference type="RefSeq" id="WP_100989665.1">
    <property type="nucleotide sequence ID" value="NZ_CP025096.1"/>
</dbReference>
<gene>
    <name evidence="2" type="ORF">CWM47_18230</name>
</gene>
<evidence type="ECO:0000259" key="1">
    <source>
        <dbReference type="Pfam" id="PF15612"/>
    </source>
</evidence>
<feature type="domain" description="WHIM1" evidence="1">
    <location>
        <begin position="14"/>
        <end position="35"/>
    </location>
</feature>
<dbReference type="InterPro" id="IPR028942">
    <property type="entry name" value="WHIM1_dom"/>
</dbReference>
<sequence length="72" mass="8395">MEAVDAILNEVDKLQPDEKLKLLHQLVDRMLATPVYTVIDKINFDKYVGVGKNVWEQDAQLYVNESRSNERF</sequence>
<keyword evidence="3" id="KW-1185">Reference proteome</keyword>
<evidence type="ECO:0000313" key="3">
    <source>
        <dbReference type="Proteomes" id="UP000232883"/>
    </source>
</evidence>
<organism evidence="2 3">
    <name type="scientific">Spirosoma pollinicola</name>
    <dbReference type="NCBI Taxonomy" id="2057025"/>
    <lineage>
        <taxon>Bacteria</taxon>
        <taxon>Pseudomonadati</taxon>
        <taxon>Bacteroidota</taxon>
        <taxon>Cytophagia</taxon>
        <taxon>Cytophagales</taxon>
        <taxon>Cytophagaceae</taxon>
        <taxon>Spirosoma</taxon>
    </lineage>
</organism>
<evidence type="ECO:0000313" key="2">
    <source>
        <dbReference type="EMBL" id="AUD03598.1"/>
    </source>
</evidence>
<name>A0A2K8Z192_9BACT</name>
<dbReference type="OrthoDB" id="963945at2"/>
<dbReference type="Proteomes" id="UP000232883">
    <property type="component" value="Chromosome"/>
</dbReference>
<accession>A0A2K8Z192</accession>
<dbReference type="EMBL" id="CP025096">
    <property type="protein sequence ID" value="AUD03598.1"/>
    <property type="molecule type" value="Genomic_DNA"/>
</dbReference>
<dbReference type="AlphaFoldDB" id="A0A2K8Z192"/>
<dbReference type="KEGG" id="spir:CWM47_18230"/>